<organism evidence="1 2">
    <name type="scientific">Nocardioides lianchengensis</name>
    <dbReference type="NCBI Taxonomy" id="1045774"/>
    <lineage>
        <taxon>Bacteria</taxon>
        <taxon>Bacillati</taxon>
        <taxon>Actinomycetota</taxon>
        <taxon>Actinomycetes</taxon>
        <taxon>Propionibacteriales</taxon>
        <taxon>Nocardioidaceae</taxon>
        <taxon>Nocardioides</taxon>
    </lineage>
</organism>
<proteinExistence type="predicted"/>
<sequence length="55" mass="5871">MDTLFDGLMTVAAGLLVGAACRVAIDAWDPARAEARTSLTDARLEAFLEAAGRYR</sequence>
<protein>
    <submittedName>
        <fullName evidence="1">Uncharacterized protein</fullName>
    </submittedName>
</protein>
<name>A0A1G6X3J4_9ACTN</name>
<gene>
    <name evidence="1" type="ORF">SAMN05421872_110147</name>
</gene>
<dbReference type="Proteomes" id="UP000199034">
    <property type="component" value="Unassembled WGS sequence"/>
</dbReference>
<accession>A0A1G6X3J4</accession>
<reference evidence="1 2" key="1">
    <citation type="submission" date="2016-10" db="EMBL/GenBank/DDBJ databases">
        <authorList>
            <person name="de Groot N.N."/>
        </authorList>
    </citation>
    <scope>NUCLEOTIDE SEQUENCE [LARGE SCALE GENOMIC DNA]</scope>
    <source>
        <strain evidence="1 2">CGMCC 4.6858</strain>
    </source>
</reference>
<dbReference type="RefSeq" id="WP_170867134.1">
    <property type="nucleotide sequence ID" value="NZ_FMZM01000010.1"/>
</dbReference>
<evidence type="ECO:0000313" key="2">
    <source>
        <dbReference type="Proteomes" id="UP000199034"/>
    </source>
</evidence>
<dbReference type="EMBL" id="FMZM01000010">
    <property type="protein sequence ID" value="SDD72483.1"/>
    <property type="molecule type" value="Genomic_DNA"/>
</dbReference>
<keyword evidence="2" id="KW-1185">Reference proteome</keyword>
<dbReference type="AlphaFoldDB" id="A0A1G6X3J4"/>
<evidence type="ECO:0000313" key="1">
    <source>
        <dbReference type="EMBL" id="SDD72483.1"/>
    </source>
</evidence>